<reference evidence="1 2" key="1">
    <citation type="submission" date="2017-06" db="EMBL/GenBank/DDBJ databases">
        <authorList>
            <person name="Swanenburg J."/>
            <person name="Kort R."/>
        </authorList>
    </citation>
    <scope>NUCLEOTIDE SEQUENCE [LARGE SCALE GENOMIC DNA]</scope>
    <source>
        <strain evidence="1 2">RL05</strain>
    </source>
</reference>
<dbReference type="AlphaFoldDB" id="A0A135YRS2"/>
<name>A0A135YRS2_9LACO</name>
<comment type="caution">
    <text evidence="1">The sequence shown here is derived from an EMBL/GenBank/DDBJ whole genome shotgun (WGS) entry which is preliminary data.</text>
</comment>
<dbReference type="RefSeq" id="WP_061102401.1">
    <property type="nucleotide sequence ID" value="NZ_CP083392.1"/>
</dbReference>
<accession>A0A135YRS2</accession>
<evidence type="ECO:0000313" key="2">
    <source>
        <dbReference type="Proteomes" id="UP000295195"/>
    </source>
</evidence>
<dbReference type="InterPro" id="IPR007337">
    <property type="entry name" value="RelB/DinJ"/>
</dbReference>
<sequence>MASITKKRIQVQIDDGVVEEGNAVLKKLGLTPTIAITMFYKRLIAENGLPFSTNLTEREKDELEIQNLTKDWSTEDLNSPEKLQEWMSKDE</sequence>
<dbReference type="NCBIfam" id="TIGR02384">
    <property type="entry name" value="RelB_DinJ"/>
    <property type="match status" value="1"/>
</dbReference>
<dbReference type="EMBL" id="NKLP01000320">
    <property type="protein sequence ID" value="TDN28085.1"/>
    <property type="molecule type" value="Genomic_DNA"/>
</dbReference>
<proteinExistence type="predicted"/>
<protein>
    <submittedName>
        <fullName evidence="1">Uncharacterized protein</fullName>
    </submittedName>
</protein>
<organism evidence="1 2">
    <name type="scientific">Lactobacillus crispatus</name>
    <dbReference type="NCBI Taxonomy" id="47770"/>
    <lineage>
        <taxon>Bacteria</taxon>
        <taxon>Bacillati</taxon>
        <taxon>Bacillota</taxon>
        <taxon>Bacilli</taxon>
        <taxon>Lactobacillales</taxon>
        <taxon>Lactobacillaceae</taxon>
        <taxon>Lactobacillus</taxon>
    </lineage>
</organism>
<dbReference type="Gene3D" id="1.10.1220.10">
    <property type="entry name" value="Met repressor-like"/>
    <property type="match status" value="1"/>
</dbReference>
<dbReference type="GO" id="GO:0006355">
    <property type="term" value="P:regulation of DNA-templated transcription"/>
    <property type="evidence" value="ECO:0007669"/>
    <property type="project" value="InterPro"/>
</dbReference>
<gene>
    <name evidence="1" type="ORF">CEE75_13505</name>
</gene>
<dbReference type="Pfam" id="PF04221">
    <property type="entry name" value="RelB"/>
    <property type="match status" value="1"/>
</dbReference>
<dbReference type="InterPro" id="IPR013321">
    <property type="entry name" value="Arc_rbn_hlx_hlx"/>
</dbReference>
<evidence type="ECO:0000313" key="1">
    <source>
        <dbReference type="EMBL" id="TDN28085.1"/>
    </source>
</evidence>
<dbReference type="Proteomes" id="UP000295195">
    <property type="component" value="Unassembled WGS sequence"/>
</dbReference>